<dbReference type="OrthoDB" id="8452484at2"/>
<dbReference type="Pfam" id="PF00378">
    <property type="entry name" value="ECH_1"/>
    <property type="match status" value="1"/>
</dbReference>
<dbReference type="RefSeq" id="WP_073259762.1">
    <property type="nucleotide sequence ID" value="NZ_FRCS01000006.1"/>
</dbReference>
<dbReference type="SUPFAM" id="SSF52096">
    <property type="entry name" value="ClpP/crotonase"/>
    <property type="match status" value="1"/>
</dbReference>
<dbReference type="InterPro" id="IPR029045">
    <property type="entry name" value="ClpP/crotonase-like_dom_sf"/>
</dbReference>
<keyword evidence="2" id="KW-1185">Reference proteome</keyword>
<dbReference type="STRING" id="134849.SAMN05443668_106427"/>
<dbReference type="InterPro" id="IPR001753">
    <property type="entry name" value="Enoyl-CoA_hydra/iso"/>
</dbReference>
<dbReference type="Gene3D" id="3.90.226.10">
    <property type="entry name" value="2-enoyl-CoA Hydratase, Chain A, domain 1"/>
    <property type="match status" value="1"/>
</dbReference>
<dbReference type="EMBL" id="FRCS01000006">
    <property type="protein sequence ID" value="SHN40092.1"/>
    <property type="molecule type" value="Genomic_DNA"/>
</dbReference>
<dbReference type="Proteomes" id="UP000184440">
    <property type="component" value="Unassembled WGS sequence"/>
</dbReference>
<name>A0A1M7R4P5_9ACTN</name>
<dbReference type="GO" id="GO:0003824">
    <property type="term" value="F:catalytic activity"/>
    <property type="evidence" value="ECO:0007669"/>
    <property type="project" value="UniProtKB-ARBA"/>
</dbReference>
<dbReference type="AlphaFoldDB" id="A0A1M7R4P5"/>
<dbReference type="PANTHER" id="PTHR11941:SF54">
    <property type="entry name" value="ENOYL-COA HYDRATASE, MITOCHONDRIAL"/>
    <property type="match status" value="1"/>
</dbReference>
<protein>
    <submittedName>
        <fullName evidence="1">Enoyl-CoA hydratase</fullName>
    </submittedName>
</protein>
<gene>
    <name evidence="1" type="ORF">SAMN05443668_106427</name>
</gene>
<organism evidence="1 2">
    <name type="scientific">Cryptosporangium aurantiacum</name>
    <dbReference type="NCBI Taxonomy" id="134849"/>
    <lineage>
        <taxon>Bacteria</taxon>
        <taxon>Bacillati</taxon>
        <taxon>Actinomycetota</taxon>
        <taxon>Actinomycetes</taxon>
        <taxon>Cryptosporangiales</taxon>
        <taxon>Cryptosporangiaceae</taxon>
        <taxon>Cryptosporangium</taxon>
    </lineage>
</organism>
<accession>A0A1M7R4P5</accession>
<dbReference type="PANTHER" id="PTHR11941">
    <property type="entry name" value="ENOYL-COA HYDRATASE-RELATED"/>
    <property type="match status" value="1"/>
</dbReference>
<evidence type="ECO:0000313" key="1">
    <source>
        <dbReference type="EMBL" id="SHN40092.1"/>
    </source>
</evidence>
<dbReference type="CDD" id="cd06558">
    <property type="entry name" value="crotonase-like"/>
    <property type="match status" value="1"/>
</dbReference>
<dbReference type="GO" id="GO:0006635">
    <property type="term" value="P:fatty acid beta-oxidation"/>
    <property type="evidence" value="ECO:0007669"/>
    <property type="project" value="TreeGrafter"/>
</dbReference>
<sequence length="260" mass="27615">MTGDTVLLDVEDGVATVSFNRPHKHNAVDDPTAAHLGDLLRGLHGTPDVRAVVLRGEGPSFSSGRDTTALGTRARGQTDLEHVVAAQRAISLLSTMPFPVVAALKGWVLGGSFERALHCDIRIAAEDARMALPEVGFGLIPDTGGAARLRALAGPGLAKDMVLTGRVLTAAEALTAGVVSRVVPAEELDGRAQEIARTLAQRSPLAIRLAREVLDEIDAAVYERAMHREALAQAVCFASADYQEIRAARREDRVPALRGR</sequence>
<reference evidence="1 2" key="1">
    <citation type="submission" date="2016-11" db="EMBL/GenBank/DDBJ databases">
        <authorList>
            <person name="Jaros S."/>
            <person name="Januszkiewicz K."/>
            <person name="Wedrychowicz H."/>
        </authorList>
    </citation>
    <scope>NUCLEOTIDE SEQUENCE [LARGE SCALE GENOMIC DNA]</scope>
    <source>
        <strain evidence="1 2">DSM 46144</strain>
    </source>
</reference>
<proteinExistence type="predicted"/>
<evidence type="ECO:0000313" key="2">
    <source>
        <dbReference type="Proteomes" id="UP000184440"/>
    </source>
</evidence>